<dbReference type="STRING" id="1450537.A0A395I2M4"/>
<evidence type="ECO:0000313" key="5">
    <source>
        <dbReference type="Proteomes" id="UP000248961"/>
    </source>
</evidence>
<dbReference type="PROSITE" id="PS51212">
    <property type="entry name" value="WSC"/>
    <property type="match status" value="1"/>
</dbReference>
<dbReference type="EMBL" id="KZ824277">
    <property type="protein sequence ID" value="RAL13939.1"/>
    <property type="molecule type" value="Genomic_DNA"/>
</dbReference>
<protein>
    <recommendedName>
        <fullName evidence="3">WSC domain-containing protein</fullName>
    </recommendedName>
</protein>
<dbReference type="Proteomes" id="UP000248961">
    <property type="component" value="Unassembled WGS sequence"/>
</dbReference>
<evidence type="ECO:0000313" key="4">
    <source>
        <dbReference type="EMBL" id="RAL13939.1"/>
    </source>
</evidence>
<keyword evidence="2" id="KW-0732">Signal</keyword>
<feature type="signal peptide" evidence="2">
    <location>
        <begin position="1"/>
        <end position="20"/>
    </location>
</feature>
<evidence type="ECO:0000259" key="3">
    <source>
        <dbReference type="PROSITE" id="PS51212"/>
    </source>
</evidence>
<dbReference type="VEuPathDB" id="FungiDB:BO97DRAFT_29552"/>
<dbReference type="SMART" id="SM00321">
    <property type="entry name" value="WSC"/>
    <property type="match status" value="1"/>
</dbReference>
<dbReference type="Pfam" id="PF01822">
    <property type="entry name" value="WSC"/>
    <property type="match status" value="1"/>
</dbReference>
<dbReference type="InterPro" id="IPR002889">
    <property type="entry name" value="WSC_carb-bd"/>
</dbReference>
<feature type="chain" id="PRO_5017196525" description="WSC domain-containing protein" evidence="2">
    <location>
        <begin position="21"/>
        <end position="232"/>
    </location>
</feature>
<dbReference type="RefSeq" id="XP_025553093.1">
    <property type="nucleotide sequence ID" value="XM_025691143.1"/>
</dbReference>
<proteinExistence type="predicted"/>
<dbReference type="OrthoDB" id="2019572at2759"/>
<sequence>MKTFAYSVGALLPFVLSTHADYWQPVGCVSSIGNMENMGTFQFQSVDHCLVQCETPDAVFAAMQGESCYCGSASLDIQDIAFAYGDDACNVPCPGYARDTCGGDGVYSFWVSQNYLRSLDGYGDNDDDNDDYDSYNDSDGGDSDDYYDNADGTSNDDENEDGEDFYNWNSTSTAFATTTPSAIATTAVSMSASVTANSTIATSSVSETATGGAVTTTTSTSGASRRFRLLFF</sequence>
<feature type="region of interest" description="Disordered" evidence="1">
    <location>
        <begin position="122"/>
        <end position="161"/>
    </location>
</feature>
<reference evidence="4 5" key="1">
    <citation type="submission" date="2018-02" db="EMBL/GenBank/DDBJ databases">
        <title>The genomes of Aspergillus section Nigri reveals drivers in fungal speciation.</title>
        <authorList>
            <consortium name="DOE Joint Genome Institute"/>
            <person name="Vesth T.C."/>
            <person name="Nybo J."/>
            <person name="Theobald S."/>
            <person name="Brandl J."/>
            <person name="Frisvad J.C."/>
            <person name="Nielsen K.F."/>
            <person name="Lyhne E.K."/>
            <person name="Kogle M.E."/>
            <person name="Kuo A."/>
            <person name="Riley R."/>
            <person name="Clum A."/>
            <person name="Nolan M."/>
            <person name="Lipzen A."/>
            <person name="Salamov A."/>
            <person name="Henrissat B."/>
            <person name="Wiebenga A."/>
            <person name="De vries R.P."/>
            <person name="Grigoriev I.V."/>
            <person name="Mortensen U.H."/>
            <person name="Andersen M.R."/>
            <person name="Baker S.E."/>
        </authorList>
    </citation>
    <scope>NUCLEOTIDE SEQUENCE [LARGE SCALE GENOMIC DNA]</scope>
    <source>
        <strain evidence="4 5">CBS 101889</strain>
    </source>
</reference>
<dbReference type="AlphaFoldDB" id="A0A395I2M4"/>
<gene>
    <name evidence="4" type="ORF">BO97DRAFT_29552</name>
</gene>
<name>A0A395I2M4_ASPHC</name>
<accession>A0A395I2M4</accession>
<evidence type="ECO:0000256" key="1">
    <source>
        <dbReference type="SAM" id="MobiDB-lite"/>
    </source>
</evidence>
<feature type="compositionally biased region" description="Acidic residues" evidence="1">
    <location>
        <begin position="123"/>
        <end position="161"/>
    </location>
</feature>
<organism evidence="4 5">
    <name type="scientific">Aspergillus homomorphus (strain CBS 101889)</name>
    <dbReference type="NCBI Taxonomy" id="1450537"/>
    <lineage>
        <taxon>Eukaryota</taxon>
        <taxon>Fungi</taxon>
        <taxon>Dikarya</taxon>
        <taxon>Ascomycota</taxon>
        <taxon>Pezizomycotina</taxon>
        <taxon>Eurotiomycetes</taxon>
        <taxon>Eurotiomycetidae</taxon>
        <taxon>Eurotiales</taxon>
        <taxon>Aspergillaceae</taxon>
        <taxon>Aspergillus</taxon>
        <taxon>Aspergillus subgen. Circumdati</taxon>
    </lineage>
</organism>
<keyword evidence="5" id="KW-1185">Reference proteome</keyword>
<feature type="domain" description="WSC" evidence="3">
    <location>
        <begin position="22"/>
        <end position="113"/>
    </location>
</feature>
<dbReference type="GeneID" id="37195432"/>
<evidence type="ECO:0000256" key="2">
    <source>
        <dbReference type="SAM" id="SignalP"/>
    </source>
</evidence>